<organism evidence="8 9">
    <name type="scientific">Apostasia shenzhenica</name>
    <dbReference type="NCBI Taxonomy" id="1088818"/>
    <lineage>
        <taxon>Eukaryota</taxon>
        <taxon>Viridiplantae</taxon>
        <taxon>Streptophyta</taxon>
        <taxon>Embryophyta</taxon>
        <taxon>Tracheophyta</taxon>
        <taxon>Spermatophyta</taxon>
        <taxon>Magnoliopsida</taxon>
        <taxon>Liliopsida</taxon>
        <taxon>Asparagales</taxon>
        <taxon>Orchidaceae</taxon>
        <taxon>Apostasioideae</taxon>
        <taxon>Apostasia</taxon>
    </lineage>
</organism>
<dbReference type="InterPro" id="IPR036388">
    <property type="entry name" value="WH-like_DNA-bd_sf"/>
</dbReference>
<keyword evidence="1 5" id="KW-0805">Transcription regulation</keyword>
<sequence length="197" mass="21110">MSGGRAAGSRPTPPPGQIFHQLKRNLPLSSSRPPFVSPDEYHQFSPVISHREATAEGVVSIAIKTPLKRKAVREANDAAELNEWTDSPGCAEVDSSSLLTPVSGKVGRNYCRSKVAKHNKSGPQTPLSNAGSPSSNLLTPVSTCRYDSSLGLLTKKFISLLKHAQDGILDLNKAAETLEVRLAAPLLCPKQLFVAMD</sequence>
<name>A0A2I0BC63_9ASPA</name>
<keyword evidence="4" id="KW-0131">Cell cycle</keyword>
<dbReference type="SMART" id="SM01372">
    <property type="entry name" value="E2F_TDP"/>
    <property type="match status" value="1"/>
</dbReference>
<comment type="subcellular location">
    <subcellularLocation>
        <location evidence="5">Nucleus</location>
    </subcellularLocation>
</comment>
<feature type="domain" description="E2F/DP family winged-helix DNA-binding" evidence="7">
    <location>
        <begin position="145"/>
        <end position="197"/>
    </location>
</feature>
<dbReference type="Pfam" id="PF02319">
    <property type="entry name" value="WHD_E2F_TDP"/>
    <property type="match status" value="1"/>
</dbReference>
<feature type="region of interest" description="Disordered" evidence="6">
    <location>
        <begin position="116"/>
        <end position="135"/>
    </location>
</feature>
<evidence type="ECO:0000256" key="5">
    <source>
        <dbReference type="RuleBase" id="RU003796"/>
    </source>
</evidence>
<dbReference type="PANTHER" id="PTHR12081">
    <property type="entry name" value="TRANSCRIPTION FACTOR E2F"/>
    <property type="match status" value="1"/>
</dbReference>
<keyword evidence="5" id="KW-0539">Nucleus</keyword>
<dbReference type="STRING" id="1088818.A0A2I0BC63"/>
<protein>
    <submittedName>
        <fullName evidence="8">Transcription factor E2FB</fullName>
    </submittedName>
</protein>
<keyword evidence="9" id="KW-1185">Reference proteome</keyword>
<proteinExistence type="inferred from homology"/>
<dbReference type="Proteomes" id="UP000236161">
    <property type="component" value="Unassembled WGS sequence"/>
</dbReference>
<dbReference type="AlphaFoldDB" id="A0A2I0BC63"/>
<dbReference type="GO" id="GO:0000978">
    <property type="term" value="F:RNA polymerase II cis-regulatory region sequence-specific DNA binding"/>
    <property type="evidence" value="ECO:0007669"/>
    <property type="project" value="InterPro"/>
</dbReference>
<feature type="compositionally biased region" description="Polar residues" evidence="6">
    <location>
        <begin position="121"/>
        <end position="135"/>
    </location>
</feature>
<comment type="similarity">
    <text evidence="5">Belongs to the E2F/DP family.</text>
</comment>
<evidence type="ECO:0000256" key="1">
    <source>
        <dbReference type="ARBA" id="ARBA00023015"/>
    </source>
</evidence>
<dbReference type="Gene3D" id="1.10.10.10">
    <property type="entry name" value="Winged helix-like DNA-binding domain superfamily/Winged helix DNA-binding domain"/>
    <property type="match status" value="1"/>
</dbReference>
<keyword evidence="2 5" id="KW-0238">DNA-binding</keyword>
<reference evidence="8 9" key="1">
    <citation type="journal article" date="2017" name="Nature">
        <title>The Apostasia genome and the evolution of orchids.</title>
        <authorList>
            <person name="Zhang G.Q."/>
            <person name="Liu K.W."/>
            <person name="Li Z."/>
            <person name="Lohaus R."/>
            <person name="Hsiao Y.Y."/>
            <person name="Niu S.C."/>
            <person name="Wang J.Y."/>
            <person name="Lin Y.C."/>
            <person name="Xu Q."/>
            <person name="Chen L.J."/>
            <person name="Yoshida K."/>
            <person name="Fujiwara S."/>
            <person name="Wang Z.W."/>
            <person name="Zhang Y.Q."/>
            <person name="Mitsuda N."/>
            <person name="Wang M."/>
            <person name="Liu G.H."/>
            <person name="Pecoraro L."/>
            <person name="Huang H.X."/>
            <person name="Xiao X.J."/>
            <person name="Lin M."/>
            <person name="Wu X.Y."/>
            <person name="Wu W.L."/>
            <person name="Chen Y.Y."/>
            <person name="Chang S.B."/>
            <person name="Sakamoto S."/>
            <person name="Ohme-Takagi M."/>
            <person name="Yagi M."/>
            <person name="Zeng S.J."/>
            <person name="Shen C.Y."/>
            <person name="Yeh C.M."/>
            <person name="Luo Y.B."/>
            <person name="Tsai W.C."/>
            <person name="Van de Peer Y."/>
            <person name="Liu Z.J."/>
        </authorList>
    </citation>
    <scope>NUCLEOTIDE SEQUENCE [LARGE SCALE GENOMIC DNA]</scope>
    <source>
        <strain evidence="9">cv. Shenzhen</strain>
        <tissue evidence="8">Stem</tissue>
    </source>
</reference>
<dbReference type="PANTHER" id="PTHR12081:SF18">
    <property type="entry name" value="TRANSCRIPTION FACTOR E2F2-RELATED"/>
    <property type="match status" value="1"/>
</dbReference>
<evidence type="ECO:0000313" key="8">
    <source>
        <dbReference type="EMBL" id="PKA65385.1"/>
    </source>
</evidence>
<evidence type="ECO:0000259" key="7">
    <source>
        <dbReference type="SMART" id="SM01372"/>
    </source>
</evidence>
<evidence type="ECO:0000256" key="4">
    <source>
        <dbReference type="ARBA" id="ARBA00023306"/>
    </source>
</evidence>
<dbReference type="GO" id="GO:0090575">
    <property type="term" value="C:RNA polymerase II transcription regulator complex"/>
    <property type="evidence" value="ECO:0007669"/>
    <property type="project" value="TreeGrafter"/>
</dbReference>
<evidence type="ECO:0000256" key="6">
    <source>
        <dbReference type="SAM" id="MobiDB-lite"/>
    </source>
</evidence>
<dbReference type="InterPro" id="IPR003316">
    <property type="entry name" value="E2F_WHTH_DNA-bd_dom"/>
</dbReference>
<dbReference type="OrthoDB" id="1743261at2759"/>
<evidence type="ECO:0000256" key="2">
    <source>
        <dbReference type="ARBA" id="ARBA00023125"/>
    </source>
</evidence>
<gene>
    <name evidence="8" type="primary">E2FB</name>
    <name evidence="8" type="ORF">AXF42_Ash005719</name>
</gene>
<dbReference type="EMBL" id="KZ451895">
    <property type="protein sequence ID" value="PKA65385.1"/>
    <property type="molecule type" value="Genomic_DNA"/>
</dbReference>
<dbReference type="InterPro" id="IPR015633">
    <property type="entry name" value="E2F"/>
</dbReference>
<dbReference type="GO" id="GO:0000981">
    <property type="term" value="F:DNA-binding transcription factor activity, RNA polymerase II-specific"/>
    <property type="evidence" value="ECO:0007669"/>
    <property type="project" value="TreeGrafter"/>
</dbReference>
<evidence type="ECO:0000313" key="9">
    <source>
        <dbReference type="Proteomes" id="UP000236161"/>
    </source>
</evidence>
<accession>A0A2I0BC63</accession>
<keyword evidence="3 5" id="KW-0804">Transcription</keyword>
<evidence type="ECO:0000256" key="3">
    <source>
        <dbReference type="ARBA" id="ARBA00023163"/>
    </source>
</evidence>